<dbReference type="Pfam" id="PF01595">
    <property type="entry name" value="CNNM"/>
    <property type="match status" value="1"/>
</dbReference>
<accession>A0A0P1BJ66</accession>
<dbReference type="InterPro" id="IPR002550">
    <property type="entry name" value="CNNM"/>
</dbReference>
<feature type="domain" description="CNNM transmembrane" evidence="2">
    <location>
        <begin position="125"/>
        <end position="214"/>
    </location>
</feature>
<evidence type="ECO:0000259" key="2">
    <source>
        <dbReference type="Pfam" id="PF01595"/>
    </source>
</evidence>
<dbReference type="PANTHER" id="PTHR12064:SF90">
    <property type="entry name" value="CNNM TRANSMEMBRANE DOMAIN-CONTAINING PROTEIN"/>
    <property type="match status" value="1"/>
</dbReference>
<dbReference type="OrthoDB" id="5353557at2759"/>
<dbReference type="PANTHER" id="PTHR12064">
    <property type="entry name" value="METAL TRANSPORTER CNNM"/>
    <property type="match status" value="1"/>
</dbReference>
<evidence type="ECO:0000313" key="4">
    <source>
        <dbReference type="Proteomes" id="UP000054845"/>
    </source>
</evidence>
<feature type="transmembrane region" description="Helical" evidence="1">
    <location>
        <begin position="197"/>
        <end position="214"/>
    </location>
</feature>
<feature type="transmembrane region" description="Helical" evidence="1">
    <location>
        <begin position="125"/>
        <end position="148"/>
    </location>
</feature>
<keyword evidence="1" id="KW-0472">Membrane</keyword>
<dbReference type="GO" id="GO:0005737">
    <property type="term" value="C:cytoplasm"/>
    <property type="evidence" value="ECO:0007669"/>
    <property type="project" value="TreeGrafter"/>
</dbReference>
<keyword evidence="1" id="KW-0812">Transmembrane</keyword>
<name>A0A0P1BJ66_9BASI</name>
<reference evidence="3 4" key="1">
    <citation type="submission" date="2014-09" db="EMBL/GenBank/DDBJ databases">
        <authorList>
            <person name="Magalhaes I.L.F."/>
            <person name="Oliveira U."/>
            <person name="Santos F.R."/>
            <person name="Vidigal T.H.D.A."/>
            <person name="Brescovit A.D."/>
            <person name="Santos A.J."/>
        </authorList>
    </citation>
    <scope>NUCLEOTIDE SEQUENCE [LARGE SCALE GENOMIC DNA]</scope>
</reference>
<dbReference type="EMBL" id="CCYA01000272">
    <property type="protein sequence ID" value="CEH15757.1"/>
    <property type="molecule type" value="Genomic_DNA"/>
</dbReference>
<keyword evidence="1" id="KW-1133">Transmembrane helix</keyword>
<protein>
    <submittedName>
        <fullName evidence="3">Predicted membrane protein, contains two CBS domains</fullName>
    </submittedName>
</protein>
<dbReference type="GO" id="GO:0010960">
    <property type="term" value="P:magnesium ion homeostasis"/>
    <property type="evidence" value="ECO:0007669"/>
    <property type="project" value="InterPro"/>
</dbReference>
<feature type="transmembrane region" description="Helical" evidence="1">
    <location>
        <begin position="169"/>
        <end position="191"/>
    </location>
</feature>
<sequence>MVKGRSGTSSKLAHVVNAFFVAVIAVSICVLTHTASAHVLPSIVIHPHRDASFTPYDALEPETAFRDAGLFQDTLLGLHSAASKTSFTLEDRAAVRRELQYLLERFAEEEIRRGSLNKRSPSIDLSGMFAGLTLGYFSLDETALAVLAQTGTPKQRRAAEKILPVRKDGHLLLTTLLVANMIFNECLPIIIDQVLPPVPAVALAIVLVIIFAEVSQLHAGSQSVP</sequence>
<dbReference type="AlphaFoldDB" id="A0A0P1BJ66"/>
<evidence type="ECO:0000313" key="3">
    <source>
        <dbReference type="EMBL" id="CEH15757.1"/>
    </source>
</evidence>
<organism evidence="3 4">
    <name type="scientific">Ceraceosorus bombacis</name>
    <dbReference type="NCBI Taxonomy" id="401625"/>
    <lineage>
        <taxon>Eukaryota</taxon>
        <taxon>Fungi</taxon>
        <taxon>Dikarya</taxon>
        <taxon>Basidiomycota</taxon>
        <taxon>Ustilaginomycotina</taxon>
        <taxon>Exobasidiomycetes</taxon>
        <taxon>Ceraceosorales</taxon>
        <taxon>Ceraceosoraceae</taxon>
        <taxon>Ceraceosorus</taxon>
    </lineage>
</organism>
<dbReference type="GO" id="GO:0030026">
    <property type="term" value="P:intracellular manganese ion homeostasis"/>
    <property type="evidence" value="ECO:0007669"/>
    <property type="project" value="TreeGrafter"/>
</dbReference>
<evidence type="ECO:0000256" key="1">
    <source>
        <dbReference type="SAM" id="Phobius"/>
    </source>
</evidence>
<dbReference type="STRING" id="401625.A0A0P1BJ66"/>
<dbReference type="InterPro" id="IPR045095">
    <property type="entry name" value="ACDP"/>
</dbReference>
<feature type="transmembrane region" description="Helical" evidence="1">
    <location>
        <begin position="12"/>
        <end position="33"/>
    </location>
</feature>
<keyword evidence="4" id="KW-1185">Reference proteome</keyword>
<dbReference type="Proteomes" id="UP000054845">
    <property type="component" value="Unassembled WGS sequence"/>
</dbReference>
<proteinExistence type="predicted"/>